<evidence type="ECO:0000256" key="2">
    <source>
        <dbReference type="ARBA" id="ARBA00022679"/>
    </source>
</evidence>
<keyword evidence="6 9" id="KW-0694">RNA-binding</keyword>
<evidence type="ECO:0000256" key="8">
    <source>
        <dbReference type="ARBA" id="ARBA00051542"/>
    </source>
</evidence>
<evidence type="ECO:0000313" key="12">
    <source>
        <dbReference type="EMBL" id="HIU55625.1"/>
    </source>
</evidence>
<dbReference type="Pfam" id="PF20259">
    <property type="entry name" value="tRNA_Me_trans_M"/>
    <property type="match status" value="1"/>
</dbReference>
<dbReference type="CDD" id="cd01998">
    <property type="entry name" value="MnmA_TRMU-like"/>
    <property type="match status" value="1"/>
</dbReference>
<comment type="caution">
    <text evidence="9">Lacks conserved residue(s) required for the propagation of feature annotation.</text>
</comment>
<keyword evidence="4 9" id="KW-0547">Nucleotide-binding</keyword>
<proteinExistence type="inferred from homology"/>
<feature type="region of interest" description="Interaction with tRNA" evidence="9">
    <location>
        <begin position="153"/>
        <end position="155"/>
    </location>
</feature>
<reference evidence="12" key="2">
    <citation type="journal article" date="2021" name="PeerJ">
        <title>Extensive microbial diversity within the chicken gut microbiome revealed by metagenomics and culture.</title>
        <authorList>
            <person name="Gilroy R."/>
            <person name="Ravi A."/>
            <person name="Getino M."/>
            <person name="Pursley I."/>
            <person name="Horton D.L."/>
            <person name="Alikhan N.F."/>
            <person name="Baker D."/>
            <person name="Gharbi K."/>
            <person name="Hall N."/>
            <person name="Watson M."/>
            <person name="Adriaenssens E.M."/>
            <person name="Foster-Nyarko E."/>
            <person name="Jarju S."/>
            <person name="Secka A."/>
            <person name="Antonio M."/>
            <person name="Oren A."/>
            <person name="Chaudhuri R.R."/>
            <person name="La Ragione R."/>
            <person name="Hildebrand F."/>
            <person name="Pallen M.J."/>
        </authorList>
    </citation>
    <scope>NUCLEOTIDE SEQUENCE</scope>
    <source>
        <strain evidence="12">CHK158-818</strain>
    </source>
</reference>
<dbReference type="InterPro" id="IPR004506">
    <property type="entry name" value="MnmA-like"/>
</dbReference>
<sequence>MTKTESSQRVLVGMSGGIDSSAACMLLQEQGYEVVGITMRMWDTRAQFTQEGQTEPSHILEARSLAQRLGIEHHTLDVREAFKQEVVQNFIDEYLQGRTPNPCVLCNLRFKWKYLLEQATLLQCDRVATGHYARIESDEKGRLFIACGADEKKDQSYFLWRLGQAELSRTVFPLGGLTKQEIKEYVLQRGFQEKVQKKESMEICFVESDYRDFLRENLPDFDTRVHEGYYIDNTGKPIGKHKGYPLYTIGQRKGLNIALGYPVFVTKINPEKNTVKLGKREELACQAMVVEEFQTPDLPGLLSANPLDIRIRYRSLGQPGKITFADVNHLIVRFDQPASAVTPGQSAVFYQGDKVLGGGIIASYNTWKKYLQ</sequence>
<evidence type="ECO:0000256" key="6">
    <source>
        <dbReference type="ARBA" id="ARBA00022884"/>
    </source>
</evidence>
<dbReference type="EMBL" id="DVNA01000168">
    <property type="protein sequence ID" value="HIU55625.1"/>
    <property type="molecule type" value="Genomic_DNA"/>
</dbReference>
<keyword evidence="3 9" id="KW-0819">tRNA processing</keyword>
<dbReference type="Pfam" id="PF20258">
    <property type="entry name" value="tRNA_Me_trans_C"/>
    <property type="match status" value="1"/>
</dbReference>
<dbReference type="PANTHER" id="PTHR11933">
    <property type="entry name" value="TRNA 5-METHYLAMINOMETHYL-2-THIOURIDYLATE -METHYLTRANSFERASE"/>
    <property type="match status" value="1"/>
</dbReference>
<name>A0A9D1SD12_9BACT</name>
<accession>A0A9D1SD12</accession>
<keyword evidence="5 9" id="KW-0067">ATP-binding</keyword>
<evidence type="ECO:0000256" key="1">
    <source>
        <dbReference type="ARBA" id="ARBA00022555"/>
    </source>
</evidence>
<dbReference type="AlphaFoldDB" id="A0A9D1SD12"/>
<dbReference type="Proteomes" id="UP000824112">
    <property type="component" value="Unassembled WGS sequence"/>
</dbReference>
<evidence type="ECO:0000256" key="3">
    <source>
        <dbReference type="ARBA" id="ARBA00022694"/>
    </source>
</evidence>
<dbReference type="EC" id="2.8.1.13" evidence="9"/>
<evidence type="ECO:0000256" key="9">
    <source>
        <dbReference type="HAMAP-Rule" id="MF_00144"/>
    </source>
</evidence>
<comment type="similarity">
    <text evidence="9">Belongs to the MnmA/TRMU family.</text>
</comment>
<dbReference type="InterPro" id="IPR014729">
    <property type="entry name" value="Rossmann-like_a/b/a_fold"/>
</dbReference>
<organism evidence="12 13">
    <name type="scientific">Candidatus Gallibacteroides avistercoris</name>
    <dbReference type="NCBI Taxonomy" id="2840833"/>
    <lineage>
        <taxon>Bacteria</taxon>
        <taxon>Pseudomonadati</taxon>
        <taxon>Bacteroidota</taxon>
        <taxon>Bacteroidia</taxon>
        <taxon>Bacteroidales</taxon>
        <taxon>Bacteroidaceae</taxon>
        <taxon>Bacteroidaceae incertae sedis</taxon>
        <taxon>Candidatus Gallibacteroides</taxon>
    </lineage>
</organism>
<evidence type="ECO:0000256" key="5">
    <source>
        <dbReference type="ARBA" id="ARBA00022840"/>
    </source>
</evidence>
<reference evidence="12" key="1">
    <citation type="submission" date="2020-10" db="EMBL/GenBank/DDBJ databases">
        <authorList>
            <person name="Gilroy R."/>
        </authorList>
    </citation>
    <scope>NUCLEOTIDE SEQUENCE</scope>
    <source>
        <strain evidence="12">CHK158-818</strain>
    </source>
</reference>
<evidence type="ECO:0000313" key="13">
    <source>
        <dbReference type="Proteomes" id="UP000824112"/>
    </source>
</evidence>
<feature type="active site" description="Nucleophile" evidence="9">
    <location>
        <position position="106"/>
    </location>
</feature>
<feature type="binding site" evidence="9">
    <location>
        <position position="39"/>
    </location>
    <ligand>
        <name>ATP</name>
        <dbReference type="ChEBI" id="CHEBI:30616"/>
    </ligand>
</feature>
<dbReference type="NCBIfam" id="TIGR00420">
    <property type="entry name" value="trmU"/>
    <property type="match status" value="1"/>
</dbReference>
<dbReference type="HAMAP" id="MF_00144">
    <property type="entry name" value="tRNA_thiouridyl_MnmA"/>
    <property type="match status" value="1"/>
</dbReference>
<dbReference type="NCBIfam" id="NF001138">
    <property type="entry name" value="PRK00143.1"/>
    <property type="match status" value="1"/>
</dbReference>
<dbReference type="SUPFAM" id="SSF52402">
    <property type="entry name" value="Adenine nucleotide alpha hydrolases-like"/>
    <property type="match status" value="1"/>
</dbReference>
<protein>
    <recommendedName>
        <fullName evidence="9">tRNA-specific 2-thiouridylase MnmA</fullName>
        <ecNumber evidence="9">2.8.1.13</ecNumber>
    </recommendedName>
</protein>
<dbReference type="Gene3D" id="3.40.50.620">
    <property type="entry name" value="HUPs"/>
    <property type="match status" value="1"/>
</dbReference>
<dbReference type="GO" id="GO:0000049">
    <property type="term" value="F:tRNA binding"/>
    <property type="evidence" value="ECO:0007669"/>
    <property type="project" value="UniProtKB-KW"/>
</dbReference>
<dbReference type="InterPro" id="IPR046884">
    <property type="entry name" value="MnmA-like_central"/>
</dbReference>
<comment type="function">
    <text evidence="9">Catalyzes the 2-thiolation of uridine at the wobble position (U34) of tRNA, leading to the formation of s(2)U34.</text>
</comment>
<dbReference type="PANTHER" id="PTHR11933:SF5">
    <property type="entry name" value="MITOCHONDRIAL TRNA-SPECIFIC 2-THIOURIDYLASE 1"/>
    <property type="match status" value="1"/>
</dbReference>
<feature type="binding site" evidence="9">
    <location>
        <begin position="13"/>
        <end position="20"/>
    </location>
    <ligand>
        <name>ATP</name>
        <dbReference type="ChEBI" id="CHEBI:30616"/>
    </ligand>
</feature>
<keyword evidence="2 9" id="KW-0808">Transferase</keyword>
<evidence type="ECO:0000256" key="7">
    <source>
        <dbReference type="ARBA" id="ARBA00023157"/>
    </source>
</evidence>
<feature type="region of interest" description="Interaction with tRNA" evidence="9">
    <location>
        <begin position="312"/>
        <end position="313"/>
    </location>
</feature>
<feature type="domain" description="tRNA-specific 2-thiouridylase MnmA-like central" evidence="11">
    <location>
        <begin position="225"/>
        <end position="278"/>
    </location>
</feature>
<feature type="site" description="Interaction with tRNA" evidence="9">
    <location>
        <position position="345"/>
    </location>
</feature>
<dbReference type="GO" id="GO:0002143">
    <property type="term" value="P:tRNA wobble position uridine thiolation"/>
    <property type="evidence" value="ECO:0007669"/>
    <property type="project" value="TreeGrafter"/>
</dbReference>
<gene>
    <name evidence="9 12" type="primary">mnmA</name>
    <name evidence="12" type="ORF">IAB03_07475</name>
</gene>
<keyword evidence="1 9" id="KW-0820">tRNA-binding</keyword>
<dbReference type="Gene3D" id="2.30.30.280">
    <property type="entry name" value="Adenine nucleotide alpha hydrolases-like domains"/>
    <property type="match status" value="1"/>
</dbReference>
<dbReference type="GO" id="GO:0005524">
    <property type="term" value="F:ATP binding"/>
    <property type="evidence" value="ECO:0007669"/>
    <property type="project" value="UniProtKB-KW"/>
</dbReference>
<dbReference type="GO" id="GO:0005737">
    <property type="term" value="C:cytoplasm"/>
    <property type="evidence" value="ECO:0007669"/>
    <property type="project" value="UniProtKB-SubCell"/>
</dbReference>
<feature type="domain" description="tRNA-specific 2-thiouridylase MnmA-like C-terminal" evidence="10">
    <location>
        <begin position="307"/>
        <end position="361"/>
    </location>
</feature>
<dbReference type="Gene3D" id="2.40.30.10">
    <property type="entry name" value="Translation factors"/>
    <property type="match status" value="1"/>
</dbReference>
<dbReference type="GO" id="GO:0103016">
    <property type="term" value="F:tRNA-uridine 2-sulfurtransferase activity"/>
    <property type="evidence" value="ECO:0007669"/>
    <property type="project" value="UniProtKB-EC"/>
</dbReference>
<comment type="catalytic activity">
    <reaction evidence="8 9">
        <text>S-sulfanyl-L-cysteinyl-[protein] + uridine(34) in tRNA + AH2 + ATP = 2-thiouridine(34) in tRNA + L-cysteinyl-[protein] + A + AMP + diphosphate + H(+)</text>
        <dbReference type="Rhea" id="RHEA:47032"/>
        <dbReference type="Rhea" id="RHEA-COMP:10131"/>
        <dbReference type="Rhea" id="RHEA-COMP:11726"/>
        <dbReference type="Rhea" id="RHEA-COMP:11727"/>
        <dbReference type="Rhea" id="RHEA-COMP:11728"/>
        <dbReference type="ChEBI" id="CHEBI:13193"/>
        <dbReference type="ChEBI" id="CHEBI:15378"/>
        <dbReference type="ChEBI" id="CHEBI:17499"/>
        <dbReference type="ChEBI" id="CHEBI:29950"/>
        <dbReference type="ChEBI" id="CHEBI:30616"/>
        <dbReference type="ChEBI" id="CHEBI:33019"/>
        <dbReference type="ChEBI" id="CHEBI:61963"/>
        <dbReference type="ChEBI" id="CHEBI:65315"/>
        <dbReference type="ChEBI" id="CHEBI:87170"/>
        <dbReference type="ChEBI" id="CHEBI:456215"/>
        <dbReference type="EC" id="2.8.1.13"/>
    </reaction>
</comment>
<evidence type="ECO:0000259" key="10">
    <source>
        <dbReference type="Pfam" id="PF20258"/>
    </source>
</evidence>
<keyword evidence="7" id="KW-1015">Disulfide bond</keyword>
<comment type="subcellular location">
    <subcellularLocation>
        <location evidence="9">Cytoplasm</location>
    </subcellularLocation>
</comment>
<keyword evidence="9" id="KW-0963">Cytoplasm</keyword>
<dbReference type="Pfam" id="PF03054">
    <property type="entry name" value="tRNA_Me_trans"/>
    <property type="match status" value="1"/>
</dbReference>
<feature type="site" description="Interaction with tRNA" evidence="9">
    <location>
        <position position="131"/>
    </location>
</feature>
<evidence type="ECO:0000259" key="11">
    <source>
        <dbReference type="Pfam" id="PF20259"/>
    </source>
</evidence>
<feature type="active site" description="Cysteine persulfide intermediate" evidence="9">
    <location>
        <position position="204"/>
    </location>
</feature>
<evidence type="ECO:0000256" key="4">
    <source>
        <dbReference type="ARBA" id="ARBA00022741"/>
    </source>
</evidence>
<dbReference type="InterPro" id="IPR046885">
    <property type="entry name" value="MnmA-like_C"/>
</dbReference>
<comment type="caution">
    <text evidence="12">The sequence shown here is derived from an EMBL/GenBank/DDBJ whole genome shotgun (WGS) entry which is preliminary data.</text>
</comment>
<dbReference type="InterPro" id="IPR023382">
    <property type="entry name" value="MnmA-like_central_sf"/>
</dbReference>
<feature type="binding site" evidence="9">
    <location>
        <position position="130"/>
    </location>
    <ligand>
        <name>ATP</name>
        <dbReference type="ChEBI" id="CHEBI:30616"/>
    </ligand>
</feature>